<feature type="compositionally biased region" description="Basic and acidic residues" evidence="1">
    <location>
        <begin position="1"/>
        <end position="27"/>
    </location>
</feature>
<feature type="compositionally biased region" description="Low complexity" evidence="1">
    <location>
        <begin position="375"/>
        <end position="389"/>
    </location>
</feature>
<organism evidence="2">
    <name type="scientific">Castor canadensis</name>
    <name type="common">American beaver</name>
    <dbReference type="NCBI Taxonomy" id="51338"/>
    <lineage>
        <taxon>Eukaryota</taxon>
        <taxon>Metazoa</taxon>
        <taxon>Chordata</taxon>
        <taxon>Craniata</taxon>
        <taxon>Vertebrata</taxon>
        <taxon>Euteleostomi</taxon>
        <taxon>Mammalia</taxon>
        <taxon>Eutheria</taxon>
        <taxon>Euarchontoglires</taxon>
        <taxon>Glires</taxon>
        <taxon>Rodentia</taxon>
        <taxon>Castorimorpha</taxon>
        <taxon>Castoridae</taxon>
        <taxon>Castor</taxon>
    </lineage>
</organism>
<feature type="compositionally biased region" description="Basic and acidic residues" evidence="1">
    <location>
        <begin position="794"/>
        <end position="803"/>
    </location>
</feature>
<feature type="compositionally biased region" description="Basic residues" evidence="1">
    <location>
        <begin position="37"/>
        <end position="60"/>
    </location>
</feature>
<feature type="compositionally biased region" description="Basic and acidic residues" evidence="1">
    <location>
        <begin position="714"/>
        <end position="729"/>
    </location>
</feature>
<feature type="compositionally biased region" description="Basic and acidic residues" evidence="1">
    <location>
        <begin position="450"/>
        <end position="474"/>
    </location>
</feature>
<dbReference type="AlphaFoldDB" id="A0A8B7TRB9"/>
<feature type="compositionally biased region" description="Low complexity" evidence="1">
    <location>
        <begin position="168"/>
        <end position="179"/>
    </location>
</feature>
<feature type="compositionally biased region" description="Low complexity" evidence="1">
    <location>
        <begin position="423"/>
        <end position="432"/>
    </location>
</feature>
<name>A0A8B7TRB9_CASCN</name>
<feature type="compositionally biased region" description="Basic and acidic residues" evidence="1">
    <location>
        <begin position="765"/>
        <end position="777"/>
    </location>
</feature>
<feature type="region of interest" description="Disordered" evidence="1">
    <location>
        <begin position="1"/>
        <end position="835"/>
    </location>
</feature>
<dbReference type="KEGG" id="ccan:109679536"/>
<feature type="compositionally biased region" description="Basic and acidic residues" evidence="1">
    <location>
        <begin position="242"/>
        <end position="256"/>
    </location>
</feature>
<feature type="compositionally biased region" description="Low complexity" evidence="1">
    <location>
        <begin position="290"/>
        <end position="309"/>
    </location>
</feature>
<evidence type="ECO:0000313" key="2">
    <source>
        <dbReference type="RefSeq" id="XP_020010299.1"/>
    </source>
</evidence>
<protein>
    <submittedName>
        <fullName evidence="2">Collagen alpha-1(I) chain-like</fullName>
    </submittedName>
</protein>
<sequence>MEGRPRRSGRRARDAREPRRESRERVARTPPPEGRVTRAHAPRLPRRRRPPGARRGRRPRLSLFLSTPTTVPRALPRTRRLREASPPSPGGRRRAAGRPTGTRREGREGRERWAGRPRGGTGRDGRPGWGTRAGVGRWARGDAARRGRAPGGKRASGGRTPRRPAGRPPGRASPGARTPQTRPAGPRSEPRRTPVRRETPFPDGNAAGTRESSPRRGRRARGRESGWPYERTPSRATTPPPRRGELGSRPPREGGRRLIVRRRSDRRSPGRNPGPQGGRRGGAARRRGRGTIASPPTRTRARAHAPPARLTRHTAPSPVPAGGRREGDRLGPASTGDDETRTPFGVGKRTRRGGPASVRRHGPRAGERAGGTGTPTGARGVPTTAPTATQSGTERRTARSDARTRGTTADGPRGSPKTPAGPPRARGAGATAHPRRPTWPVVGVWVAESGGDREERVCVCGERADRDGAPDRTTPHHAAPRLHAGPPPRPRGRTGDPRGVFKPPRRNALGTWTGAGGRARRGGTAGSGSEPAPPPPSSSPHHRLHGAGHAGPAAAPPGPGDAERTHAPPTAAPTRSALAPSLHAPHLLAHPRPARPAGIPGPASPSTTRAERAARGWGRKGRAARGRRWSARGATGDARRRDPEGEAAGGRAGGRTAGEGRRDARHPPHTHGVVGAAGAAGDGADGRGTPNGPPAYGRAGPRRTRRTSPGGGAEGDRRPARPRAGRGDSEGGAGKRNARGPPPMPRTHARDAPRERKAGPAVGGGERRREGGREGGGRSETPPLLLDLPPAHPRHADARDREGPAPASGNGNGHGRGDGRRRRRRPSSSRPGVRPLMILPQVHLRKPCYDFYFL</sequence>
<gene>
    <name evidence="2" type="primary">LOC109679536</name>
</gene>
<feature type="compositionally biased region" description="Basic and acidic residues" evidence="1">
    <location>
        <begin position="393"/>
        <end position="404"/>
    </location>
</feature>
<feature type="compositionally biased region" description="Basic residues" evidence="1">
    <location>
        <begin position="348"/>
        <end position="363"/>
    </location>
</feature>
<dbReference type="OrthoDB" id="10071414at2759"/>
<dbReference type="RefSeq" id="XP_020010299.1">
    <property type="nucleotide sequence ID" value="XM_020154710.1"/>
</dbReference>
<feature type="compositionally biased region" description="Low complexity" evidence="1">
    <location>
        <begin position="576"/>
        <end position="606"/>
    </location>
</feature>
<feature type="compositionally biased region" description="Basic and acidic residues" evidence="1">
    <location>
        <begin position="102"/>
        <end position="114"/>
    </location>
</feature>
<accession>A0A8B7TRB9</accession>
<reference evidence="2" key="1">
    <citation type="submission" date="2025-08" db="UniProtKB">
        <authorList>
            <consortium name="RefSeq"/>
        </authorList>
    </citation>
    <scope>IDENTIFICATION</scope>
    <source>
        <tissue evidence="2">Leukocyte</tissue>
    </source>
</reference>
<proteinExistence type="predicted"/>
<evidence type="ECO:0000256" key="1">
    <source>
        <dbReference type="SAM" id="MobiDB-lite"/>
    </source>
</evidence>
<feature type="compositionally biased region" description="Gly residues" evidence="1">
    <location>
        <begin position="647"/>
        <end position="657"/>
    </location>
</feature>
<feature type="compositionally biased region" description="Basic and acidic residues" evidence="1">
    <location>
        <begin position="188"/>
        <end position="200"/>
    </location>
</feature>
<feature type="compositionally biased region" description="Basic residues" evidence="1">
    <location>
        <begin position="617"/>
        <end position="630"/>
    </location>
</feature>
<feature type="compositionally biased region" description="Basic and acidic residues" evidence="1">
    <location>
        <begin position="748"/>
        <end position="758"/>
    </location>
</feature>